<sequence>MYLSCHIKTPDQDTSYTQGNISILANENRRHAHPAADDKHTLTPLCSNAETRRDLTCLSCEIGKVGSTIHR</sequence>
<dbReference type="AlphaFoldDB" id="A0A0C9Y811"/>
<gene>
    <name evidence="1" type="ORF">PISMIDRAFT_574225</name>
</gene>
<name>A0A0C9Y811_9AGAM</name>
<protein>
    <submittedName>
        <fullName evidence="1">Uncharacterized protein</fullName>
    </submittedName>
</protein>
<keyword evidence="2" id="KW-1185">Reference proteome</keyword>
<reference evidence="2" key="2">
    <citation type="submission" date="2015-01" db="EMBL/GenBank/DDBJ databases">
        <title>Evolutionary Origins and Diversification of the Mycorrhizal Mutualists.</title>
        <authorList>
            <consortium name="DOE Joint Genome Institute"/>
            <consortium name="Mycorrhizal Genomics Consortium"/>
            <person name="Kohler A."/>
            <person name="Kuo A."/>
            <person name="Nagy L.G."/>
            <person name="Floudas D."/>
            <person name="Copeland A."/>
            <person name="Barry K.W."/>
            <person name="Cichocki N."/>
            <person name="Veneault-Fourrey C."/>
            <person name="LaButti K."/>
            <person name="Lindquist E.A."/>
            <person name="Lipzen A."/>
            <person name="Lundell T."/>
            <person name="Morin E."/>
            <person name="Murat C."/>
            <person name="Riley R."/>
            <person name="Ohm R."/>
            <person name="Sun H."/>
            <person name="Tunlid A."/>
            <person name="Henrissat B."/>
            <person name="Grigoriev I.V."/>
            <person name="Hibbett D.S."/>
            <person name="Martin F."/>
        </authorList>
    </citation>
    <scope>NUCLEOTIDE SEQUENCE [LARGE SCALE GENOMIC DNA]</scope>
    <source>
        <strain evidence="2">441</strain>
    </source>
</reference>
<dbReference type="EMBL" id="KN833759">
    <property type="protein sequence ID" value="KIK20835.1"/>
    <property type="molecule type" value="Genomic_DNA"/>
</dbReference>
<accession>A0A0C9Y811</accession>
<reference evidence="1 2" key="1">
    <citation type="submission" date="2014-04" db="EMBL/GenBank/DDBJ databases">
        <authorList>
            <consortium name="DOE Joint Genome Institute"/>
            <person name="Kuo A."/>
            <person name="Kohler A."/>
            <person name="Costa M.D."/>
            <person name="Nagy L.G."/>
            <person name="Floudas D."/>
            <person name="Copeland A."/>
            <person name="Barry K.W."/>
            <person name="Cichocki N."/>
            <person name="Veneault-Fourrey C."/>
            <person name="LaButti K."/>
            <person name="Lindquist E.A."/>
            <person name="Lipzen A."/>
            <person name="Lundell T."/>
            <person name="Morin E."/>
            <person name="Murat C."/>
            <person name="Sun H."/>
            <person name="Tunlid A."/>
            <person name="Henrissat B."/>
            <person name="Grigoriev I.V."/>
            <person name="Hibbett D.S."/>
            <person name="Martin F."/>
            <person name="Nordberg H.P."/>
            <person name="Cantor M.N."/>
            <person name="Hua S.X."/>
        </authorList>
    </citation>
    <scope>NUCLEOTIDE SEQUENCE [LARGE SCALE GENOMIC DNA]</scope>
    <source>
        <strain evidence="1 2">441</strain>
    </source>
</reference>
<dbReference type="Proteomes" id="UP000054018">
    <property type="component" value="Unassembled WGS sequence"/>
</dbReference>
<dbReference type="HOGENOM" id="CLU_2741018_0_0_1"/>
<proteinExistence type="predicted"/>
<evidence type="ECO:0000313" key="1">
    <source>
        <dbReference type="EMBL" id="KIK20835.1"/>
    </source>
</evidence>
<organism evidence="1 2">
    <name type="scientific">Pisolithus microcarpus 441</name>
    <dbReference type="NCBI Taxonomy" id="765257"/>
    <lineage>
        <taxon>Eukaryota</taxon>
        <taxon>Fungi</taxon>
        <taxon>Dikarya</taxon>
        <taxon>Basidiomycota</taxon>
        <taxon>Agaricomycotina</taxon>
        <taxon>Agaricomycetes</taxon>
        <taxon>Agaricomycetidae</taxon>
        <taxon>Boletales</taxon>
        <taxon>Sclerodermatineae</taxon>
        <taxon>Pisolithaceae</taxon>
        <taxon>Pisolithus</taxon>
    </lineage>
</organism>
<evidence type="ECO:0000313" key="2">
    <source>
        <dbReference type="Proteomes" id="UP000054018"/>
    </source>
</evidence>